<name>A0A5M6IJP9_9PROT</name>
<dbReference type="CDD" id="cd00130">
    <property type="entry name" value="PAS"/>
    <property type="match status" value="1"/>
</dbReference>
<dbReference type="PANTHER" id="PTHR43065">
    <property type="entry name" value="SENSOR HISTIDINE KINASE"/>
    <property type="match status" value="1"/>
</dbReference>
<dbReference type="Pfam" id="PF02518">
    <property type="entry name" value="HATPase_c"/>
    <property type="match status" value="1"/>
</dbReference>
<feature type="domain" description="Histidine kinase" evidence="10">
    <location>
        <begin position="461"/>
        <end position="675"/>
    </location>
</feature>
<evidence type="ECO:0000256" key="4">
    <source>
        <dbReference type="ARBA" id="ARBA00022679"/>
    </source>
</evidence>
<evidence type="ECO:0000259" key="10">
    <source>
        <dbReference type="PROSITE" id="PS50109"/>
    </source>
</evidence>
<dbReference type="GO" id="GO:0000155">
    <property type="term" value="F:phosphorelay sensor kinase activity"/>
    <property type="evidence" value="ECO:0007669"/>
    <property type="project" value="InterPro"/>
</dbReference>
<dbReference type="PRINTS" id="PR00344">
    <property type="entry name" value="BCTRLSENSOR"/>
</dbReference>
<evidence type="ECO:0000256" key="5">
    <source>
        <dbReference type="ARBA" id="ARBA00022741"/>
    </source>
</evidence>
<dbReference type="OrthoDB" id="9796100at2"/>
<dbReference type="InterPro" id="IPR000014">
    <property type="entry name" value="PAS"/>
</dbReference>
<evidence type="ECO:0000256" key="1">
    <source>
        <dbReference type="ARBA" id="ARBA00000085"/>
    </source>
</evidence>
<accession>A0A5M6IJP9</accession>
<feature type="transmembrane region" description="Helical" evidence="9">
    <location>
        <begin position="287"/>
        <end position="311"/>
    </location>
</feature>
<evidence type="ECO:0000256" key="6">
    <source>
        <dbReference type="ARBA" id="ARBA00022777"/>
    </source>
</evidence>
<dbReference type="InterPro" id="IPR036097">
    <property type="entry name" value="HisK_dim/P_sf"/>
</dbReference>
<keyword evidence="9" id="KW-0812">Transmembrane</keyword>
<dbReference type="Pfam" id="PF08447">
    <property type="entry name" value="PAS_3"/>
    <property type="match status" value="1"/>
</dbReference>
<dbReference type="InterPro" id="IPR013655">
    <property type="entry name" value="PAS_fold_3"/>
</dbReference>
<dbReference type="CDD" id="cd12914">
    <property type="entry name" value="PDC1_DGC_like"/>
    <property type="match status" value="1"/>
</dbReference>
<keyword evidence="7" id="KW-0067">ATP-binding</keyword>
<keyword evidence="8" id="KW-0902">Two-component regulatory system</keyword>
<dbReference type="RefSeq" id="WP_150045332.1">
    <property type="nucleotide sequence ID" value="NZ_OW485601.1"/>
</dbReference>
<dbReference type="Gene3D" id="1.10.287.130">
    <property type="match status" value="1"/>
</dbReference>
<dbReference type="InterPro" id="IPR004358">
    <property type="entry name" value="Sig_transdc_His_kin-like_C"/>
</dbReference>
<dbReference type="EC" id="2.7.13.3" evidence="2"/>
<evidence type="ECO:0000256" key="3">
    <source>
        <dbReference type="ARBA" id="ARBA00022553"/>
    </source>
</evidence>
<evidence type="ECO:0000256" key="9">
    <source>
        <dbReference type="SAM" id="Phobius"/>
    </source>
</evidence>
<dbReference type="SUPFAM" id="SSF47384">
    <property type="entry name" value="Homodimeric domain of signal transducing histidine kinase"/>
    <property type="match status" value="1"/>
</dbReference>
<evidence type="ECO:0000256" key="2">
    <source>
        <dbReference type="ARBA" id="ARBA00012438"/>
    </source>
</evidence>
<reference evidence="12 13" key="1">
    <citation type="submission" date="2019-09" db="EMBL/GenBank/DDBJ databases">
        <title>Genome sequence of Rhodovastum atsumiense, a diverse member of the Acetobacteraceae family of non-sulfur purple photosynthetic bacteria.</title>
        <authorList>
            <person name="Meyer T."/>
            <person name="Kyndt J."/>
        </authorList>
    </citation>
    <scope>NUCLEOTIDE SEQUENCE [LARGE SCALE GENOMIC DNA]</scope>
    <source>
        <strain evidence="12 13">DSM 21279</strain>
    </source>
</reference>
<dbReference type="GO" id="GO:0005524">
    <property type="term" value="F:ATP binding"/>
    <property type="evidence" value="ECO:0007669"/>
    <property type="project" value="UniProtKB-KW"/>
</dbReference>
<dbReference type="InterPro" id="IPR003594">
    <property type="entry name" value="HATPase_dom"/>
</dbReference>
<dbReference type="InterPro" id="IPR003661">
    <property type="entry name" value="HisK_dim/P_dom"/>
</dbReference>
<keyword evidence="5" id="KW-0547">Nucleotide-binding</keyword>
<keyword evidence="13" id="KW-1185">Reference proteome</keyword>
<organism evidence="12 13">
    <name type="scientific">Rhodovastum atsumiense</name>
    <dbReference type="NCBI Taxonomy" id="504468"/>
    <lineage>
        <taxon>Bacteria</taxon>
        <taxon>Pseudomonadati</taxon>
        <taxon>Pseudomonadota</taxon>
        <taxon>Alphaproteobacteria</taxon>
        <taxon>Acetobacterales</taxon>
        <taxon>Acetobacteraceae</taxon>
        <taxon>Rhodovastum</taxon>
    </lineage>
</organism>
<dbReference type="CDD" id="cd00082">
    <property type="entry name" value="HisKA"/>
    <property type="match status" value="1"/>
</dbReference>
<gene>
    <name evidence="12" type="ORF">F1189_28845</name>
</gene>
<dbReference type="SMART" id="SM00387">
    <property type="entry name" value="HATPase_c"/>
    <property type="match status" value="1"/>
</dbReference>
<feature type="domain" description="PAC" evidence="11">
    <location>
        <begin position="396"/>
        <end position="448"/>
    </location>
</feature>
<sequence>MRVIDEAVPFRRVLAAALLALTVMAGATAEYLGARAIAARAAETMALANAAVVAPAREVQRLLDTVRWVQDLLRLRADLRAAGDVAAAVRLEEELRRANQSNLMGIARIAVATEAGHIAWASFPEVCEEMGGASYFQALRHGGSGQVIAGPVPGPCSGQLVIIFARSLRHADGSFAGVAMVSIPALTLSGLLGQPEGKVAVNLYRLSDGRLLARSKEPEEVLQRGLLMAPAHLESARRDPAALPRGPNSIDGRDTFFARRVVAEGGLLVSANLDAESELQPACLLRWLFRAIAGFVVLTYMAGAGVLLVMVSRARVASAQRELERLIAGLPAVVYHGAIAGDGTYTRLYLSRNTMLAIGCTPAEVAAPSDWFARIHPGDHDTARALRRRLLETGNATADYRFARSDGRHAWLRDSARLVVQNPDGSGEIIGTVIDVTEERDLAAQAVMAGKLASLGELATVIGHELNQPLTAMRLLADGIGISLKTGAIERTGPMLTELVGQVARAAEIAGELRRFGRKDGDEVMPVPLSEVVRGVMVLAEAPLRAAQVAVEIDVPADLPRALGRRTPIEQVLLNLVVNACHALEEMPSDRRRLSIQASATATDIVLEVSDTGPGIPPDLLARVFDPFFTTKQEGSGTGLGLSICRTILGGLGGRIEASSDPGGSCFIVTLRRAPEGGSAYNQWAGTQRHPPLSLAQ</sequence>
<keyword evidence="6" id="KW-0418">Kinase</keyword>
<dbReference type="EMBL" id="VWPK01000080">
    <property type="protein sequence ID" value="KAA5608494.1"/>
    <property type="molecule type" value="Genomic_DNA"/>
</dbReference>
<dbReference type="InterPro" id="IPR000700">
    <property type="entry name" value="PAS-assoc_C"/>
</dbReference>
<evidence type="ECO:0000313" key="13">
    <source>
        <dbReference type="Proteomes" id="UP000325255"/>
    </source>
</evidence>
<dbReference type="Gene3D" id="3.30.450.20">
    <property type="entry name" value="PAS domain"/>
    <property type="match status" value="2"/>
</dbReference>
<evidence type="ECO:0000256" key="8">
    <source>
        <dbReference type="ARBA" id="ARBA00023012"/>
    </source>
</evidence>
<protein>
    <recommendedName>
        <fullName evidence="2">histidine kinase</fullName>
        <ecNumber evidence="2">2.7.13.3</ecNumber>
    </recommendedName>
</protein>
<dbReference type="PANTHER" id="PTHR43065:SF46">
    <property type="entry name" value="C4-DICARBOXYLATE TRANSPORT SENSOR PROTEIN DCTB"/>
    <property type="match status" value="1"/>
</dbReference>
<keyword evidence="9" id="KW-1133">Transmembrane helix</keyword>
<dbReference type="Proteomes" id="UP000325255">
    <property type="component" value="Unassembled WGS sequence"/>
</dbReference>
<evidence type="ECO:0000256" key="7">
    <source>
        <dbReference type="ARBA" id="ARBA00022840"/>
    </source>
</evidence>
<proteinExistence type="predicted"/>
<comment type="catalytic activity">
    <reaction evidence="1">
        <text>ATP + protein L-histidine = ADP + protein N-phospho-L-histidine.</text>
        <dbReference type="EC" id="2.7.13.3"/>
    </reaction>
</comment>
<dbReference type="PROSITE" id="PS50113">
    <property type="entry name" value="PAC"/>
    <property type="match status" value="1"/>
</dbReference>
<keyword evidence="9" id="KW-0472">Membrane</keyword>
<keyword evidence="3" id="KW-0597">Phosphoprotein</keyword>
<dbReference type="SUPFAM" id="SSF55785">
    <property type="entry name" value="PYP-like sensor domain (PAS domain)"/>
    <property type="match status" value="1"/>
</dbReference>
<dbReference type="PROSITE" id="PS50109">
    <property type="entry name" value="HIS_KIN"/>
    <property type="match status" value="1"/>
</dbReference>
<evidence type="ECO:0000259" key="11">
    <source>
        <dbReference type="PROSITE" id="PS50113"/>
    </source>
</evidence>
<dbReference type="InterPro" id="IPR005467">
    <property type="entry name" value="His_kinase_dom"/>
</dbReference>
<comment type="caution">
    <text evidence="12">The sequence shown here is derived from an EMBL/GenBank/DDBJ whole genome shotgun (WGS) entry which is preliminary data.</text>
</comment>
<dbReference type="Gene3D" id="3.30.565.10">
    <property type="entry name" value="Histidine kinase-like ATPase, C-terminal domain"/>
    <property type="match status" value="1"/>
</dbReference>
<dbReference type="InterPro" id="IPR035965">
    <property type="entry name" value="PAS-like_dom_sf"/>
</dbReference>
<dbReference type="InterPro" id="IPR036890">
    <property type="entry name" value="HATPase_C_sf"/>
</dbReference>
<keyword evidence="4" id="KW-0808">Transferase</keyword>
<dbReference type="SUPFAM" id="SSF55874">
    <property type="entry name" value="ATPase domain of HSP90 chaperone/DNA topoisomerase II/histidine kinase"/>
    <property type="match status" value="1"/>
</dbReference>
<evidence type="ECO:0000313" key="12">
    <source>
        <dbReference type="EMBL" id="KAA5608494.1"/>
    </source>
</evidence>
<dbReference type="AlphaFoldDB" id="A0A5M6IJP9"/>